<name>G9ELG8_9GAMM</name>
<gene>
    <name evidence="2" type="ORF">LDG_5966</name>
</gene>
<keyword evidence="1" id="KW-0732">Signal</keyword>
<dbReference type="RefSeq" id="WP_006869914.1">
    <property type="nucleotide sequence ID" value="NZ_JH413808.1"/>
</dbReference>
<sequence length="485" mass="55465">MRNKLTKALCIIAVSNPVHANYVGVVGDVVGRDLAYPGAGWAGHTGVATAPHYLMRPTLVLQAMSDAPHIQEVSIDNFKSQSTYWGSRGGRIPFDYKFGRWIVANRVVQQYYACPAYSYTWQWKDGTITADNKPVTCALFRCDTIVNWAYAFGNYSLPTYNTVWTTPAGVYNSFPLNTDLLIPERYKDHPVMQVTTNDTVDWVSESNLKELNADLFYQLLQNTPDITRDQINRLWKLFASNEVGDQVKVLFYNYLVAQDMSDLTDDIIQRAKTEHGVARHQLLLMLQTIYQGKWNDKNASETQSIINYFKELQHEELDKEDAGIIFRAMATLAPQDMRKDNLNLIHIDKIHVDIFRLKSDPENELSYVKDIIANLDDPSDSLLRTASYKYLTELLINSDLKLFSDAGKELFRTYLVQKKMIDHTQSMLYTSAYVEFKAVLNAKSLNDIPGLTTSYMKSLDEDTRQVTPYGFSDFTKNKLNFMSKL</sequence>
<protein>
    <submittedName>
        <fullName evidence="2">Uncharacterized protein</fullName>
    </submittedName>
</protein>
<evidence type="ECO:0000313" key="2">
    <source>
        <dbReference type="EMBL" id="EHL31803.1"/>
    </source>
</evidence>
<dbReference type="EMBL" id="JH413808">
    <property type="protein sequence ID" value="EHL31803.1"/>
    <property type="molecule type" value="Genomic_DNA"/>
</dbReference>
<dbReference type="Proteomes" id="UP000002770">
    <property type="component" value="Unassembled WGS sequence"/>
</dbReference>
<dbReference type="HOGENOM" id="CLU_562341_0_0_6"/>
<dbReference type="OrthoDB" id="5631492at2"/>
<keyword evidence="3" id="KW-1185">Reference proteome</keyword>
<dbReference type="eggNOG" id="ENOG50300CC">
    <property type="taxonomic scope" value="Bacteria"/>
</dbReference>
<dbReference type="AlphaFoldDB" id="G9ELG8"/>
<proteinExistence type="predicted"/>
<accession>G9ELG8</accession>
<evidence type="ECO:0000256" key="1">
    <source>
        <dbReference type="SAM" id="SignalP"/>
    </source>
</evidence>
<reference evidence="2 3" key="1">
    <citation type="journal article" date="2011" name="BMC Genomics">
        <title>Insight into cross-talk between intra-amoebal pathogens.</title>
        <authorList>
            <person name="Gimenez G."/>
            <person name="Bertelli C."/>
            <person name="Moliner C."/>
            <person name="Robert C."/>
            <person name="Raoult D."/>
            <person name="Fournier P.E."/>
            <person name="Greub G."/>
        </authorList>
    </citation>
    <scope>NUCLEOTIDE SEQUENCE [LARGE SCALE GENOMIC DNA]</scope>
    <source>
        <strain evidence="2 3">LLAP12</strain>
    </source>
</reference>
<organism evidence="2 3">
    <name type="scientific">Legionella drancourtii LLAP12</name>
    <dbReference type="NCBI Taxonomy" id="658187"/>
    <lineage>
        <taxon>Bacteria</taxon>
        <taxon>Pseudomonadati</taxon>
        <taxon>Pseudomonadota</taxon>
        <taxon>Gammaproteobacteria</taxon>
        <taxon>Legionellales</taxon>
        <taxon>Legionellaceae</taxon>
        <taxon>Legionella</taxon>
    </lineage>
</organism>
<evidence type="ECO:0000313" key="3">
    <source>
        <dbReference type="Proteomes" id="UP000002770"/>
    </source>
</evidence>
<feature type="signal peptide" evidence="1">
    <location>
        <begin position="1"/>
        <end position="20"/>
    </location>
</feature>
<feature type="chain" id="PRO_5003521219" evidence="1">
    <location>
        <begin position="21"/>
        <end position="485"/>
    </location>
</feature>
<dbReference type="InParanoid" id="G9ELG8"/>